<name>A0A0W0DWV0_CANGB</name>
<dbReference type="SUPFAM" id="SSF103657">
    <property type="entry name" value="BAR/IMD domain-like"/>
    <property type="match status" value="1"/>
</dbReference>
<feature type="coiled-coil region" evidence="2">
    <location>
        <begin position="299"/>
        <end position="358"/>
    </location>
</feature>
<feature type="compositionally biased region" description="Low complexity" evidence="3">
    <location>
        <begin position="619"/>
        <end position="633"/>
    </location>
</feature>
<feature type="region of interest" description="Disordered" evidence="3">
    <location>
        <begin position="230"/>
        <end position="249"/>
    </location>
</feature>
<feature type="compositionally biased region" description="Low complexity" evidence="3">
    <location>
        <begin position="723"/>
        <end position="732"/>
    </location>
</feature>
<dbReference type="InterPro" id="IPR011993">
    <property type="entry name" value="PH-like_dom_sf"/>
</dbReference>
<feature type="region of interest" description="Disordered" evidence="3">
    <location>
        <begin position="765"/>
        <end position="900"/>
    </location>
</feature>
<gene>
    <name evidence="6" type="ORF">AO440_000341</name>
</gene>
<dbReference type="EMBL" id="LLZZ01000119">
    <property type="protein sequence ID" value="KTB03448.1"/>
    <property type="molecule type" value="Genomic_DNA"/>
</dbReference>
<evidence type="ECO:0000313" key="7">
    <source>
        <dbReference type="Proteomes" id="UP000054886"/>
    </source>
</evidence>
<dbReference type="AlphaFoldDB" id="A0A0W0DWV0"/>
<dbReference type="VEuPathDB" id="FungiDB:GVI51_B04147"/>
<feature type="compositionally biased region" description="Polar residues" evidence="3">
    <location>
        <begin position="864"/>
        <end position="877"/>
    </location>
</feature>
<reference evidence="6 7" key="1">
    <citation type="submission" date="2015-10" db="EMBL/GenBank/DDBJ databases">
        <title>Draft genomes sequences of Candida glabrata isolates 1A, 1B, 2A, 2B, 3A and 3B.</title>
        <authorList>
            <person name="Haavelsrud O.E."/>
            <person name="Gaustad P."/>
        </authorList>
    </citation>
    <scope>NUCLEOTIDE SEQUENCE [LARGE SCALE GENOMIC DNA]</scope>
    <source>
        <strain evidence="6">910700640</strain>
    </source>
</reference>
<dbReference type="PANTHER" id="PTHR31941">
    <property type="entry name" value="CYTOSKELETAL SIGNALING PROTEIN SLM1"/>
    <property type="match status" value="1"/>
</dbReference>
<evidence type="ECO:0000256" key="2">
    <source>
        <dbReference type="SAM" id="Coils"/>
    </source>
</evidence>
<keyword evidence="1" id="KW-0597">Phosphoprotein</keyword>
<dbReference type="VEuPathDB" id="FungiDB:GWK60_B04081"/>
<sequence>MTETQTEYFNTRQVSLADDLLKHTTSIGSKLTKVVSPTTKVKEDSLKPMKTISNTISKTTSATTANDSSFDGFNPKYLNSESVYRAQSNSQSGPVVSRTEVNSPYYLPVPVPEAVTDSANPVSSSAKEQYLNGYHHSQYVKEYPTVLLADRFKKWNKILKYLISYLREAAYVEEHIARLHVKLKKKVTFPFLTDLDDHNQLVDPYQKNLPTKRTQPITPAEKKRLEAEAALAAATTTEETTEELDFDTELEDEVPVSSDNDTMAPSGFLKFGSGSIQDIQVLLKKYHGSIAGQQLKVSREIMENVIPKLEGLVKELNNKIREIKSLDGDFRTNLIGQMNQTSRLIQKYNSVVKKLANEKSDATTTIQPKCDPYLVKIQLETQLKKQLAEEKYLMEAFVNLQSSGLDLERIVYTKIQSALENYTALIDSEARLILKNLCQELQQGMLSKPANYEWDQFITHHTNCMLNWTSTQPKPVPRELSDIVYQNMKAPQSKCIRKGYMYYGSGKDVKKYSKGYFILTSHYLHEFKDSDFSKEMKGSTDASNNFCHMAISLVNLIPEKSFSLSDIDIEEITDTEMVFTARSLKSTKPRSSPSPAPIPAPEHKSRSPSITAAVPKFLRGGSSRSTKTRSNSGANRQTLFAEPSLSEPLREIGERTTWHLRLSLGDYDEEYKKQFKKWSSDFKALADFNHSYHRNSFINERAESATRRASKTAGPGEFNKQNSDSSRGSSDSTIVQDSGRSDSKIGNIVGLDEDGNLIASDGRKYSVSPQLQRQGSSGLTSPTSQPGSPLGDGSTTQYRDRVLSLPTNKRQDSTTIEGVMADSKKSPNTSSRGSVSYVTSSKVTRTSSLPVNDKDAASPADVPRSSQMRDQLKSTIDTIDESNQENSASSTMKLSKSMYS</sequence>
<dbReference type="GO" id="GO:0090372">
    <property type="term" value="P:positive regulation of glycerol transport"/>
    <property type="evidence" value="ECO:0007669"/>
    <property type="project" value="EnsemblFungi"/>
</dbReference>
<dbReference type="Gene3D" id="2.30.29.30">
    <property type="entry name" value="Pleckstrin-homology domain (PH domain)/Phosphotyrosine-binding domain (PTB)"/>
    <property type="match status" value="1"/>
</dbReference>
<evidence type="ECO:0000259" key="5">
    <source>
        <dbReference type="Pfam" id="PF20400"/>
    </source>
</evidence>
<feature type="compositionally biased region" description="Polar residues" evidence="3">
    <location>
        <begin position="767"/>
        <end position="797"/>
    </location>
</feature>
<feature type="region of interest" description="Disordered" evidence="3">
    <location>
        <begin position="703"/>
        <end position="749"/>
    </location>
</feature>
<dbReference type="VEuPathDB" id="FungiDB:CAGL0B04213g"/>
<feature type="domain" description="SLM1/RGC1-like BAR-like" evidence="5">
    <location>
        <begin position="273"/>
        <end position="461"/>
    </location>
</feature>
<feature type="domain" description="SLM1/RGC1-like PH" evidence="4">
    <location>
        <begin position="485"/>
        <end position="575"/>
    </location>
</feature>
<comment type="caution">
    <text evidence="6">The sequence shown here is derived from an EMBL/GenBank/DDBJ whole genome shotgun (WGS) entry which is preliminary data.</text>
</comment>
<dbReference type="Pfam" id="PF20399">
    <property type="entry name" value="PH_20"/>
    <property type="match status" value="1"/>
</dbReference>
<evidence type="ECO:0000259" key="4">
    <source>
        <dbReference type="Pfam" id="PF20399"/>
    </source>
</evidence>
<dbReference type="Pfam" id="PF20400">
    <property type="entry name" value="BAR_4"/>
    <property type="match status" value="1"/>
</dbReference>
<feature type="compositionally biased region" description="Acidic residues" evidence="3">
    <location>
        <begin position="239"/>
        <end position="249"/>
    </location>
</feature>
<dbReference type="SUPFAM" id="SSF50729">
    <property type="entry name" value="PH domain-like"/>
    <property type="match status" value="1"/>
</dbReference>
<feature type="compositionally biased region" description="Polar residues" evidence="3">
    <location>
        <begin position="884"/>
        <end position="900"/>
    </location>
</feature>
<feature type="compositionally biased region" description="Polar residues" evidence="3">
    <location>
        <begin position="805"/>
        <end position="816"/>
    </location>
</feature>
<dbReference type="VEuPathDB" id="FungiDB:B1J91_B04213g"/>
<evidence type="ECO:0000256" key="3">
    <source>
        <dbReference type="SAM" id="MobiDB-lite"/>
    </source>
</evidence>
<keyword evidence="2" id="KW-0175">Coiled coil</keyword>
<dbReference type="InterPro" id="IPR046868">
    <property type="entry name" value="BAR_4"/>
</dbReference>
<dbReference type="VEuPathDB" id="FungiDB:GW608_B04081"/>
<accession>A0A0W0DWV0</accession>
<evidence type="ECO:0000256" key="1">
    <source>
        <dbReference type="ARBA" id="ARBA00022553"/>
    </source>
</evidence>
<dbReference type="PANTHER" id="PTHR31941:SF15">
    <property type="entry name" value="ACTIVATOR OF SKN7 PROTEIN 10-RELATED"/>
    <property type="match status" value="1"/>
</dbReference>
<dbReference type="InterPro" id="IPR046869">
    <property type="entry name" value="SLM1/RGC1-like_PH"/>
</dbReference>
<evidence type="ECO:0000313" key="6">
    <source>
        <dbReference type="EMBL" id="KTB03448.1"/>
    </source>
</evidence>
<feature type="region of interest" description="Disordered" evidence="3">
    <location>
        <begin position="583"/>
        <end position="646"/>
    </location>
</feature>
<dbReference type="InterPro" id="IPR027267">
    <property type="entry name" value="AH/BAR_dom_sf"/>
</dbReference>
<dbReference type="Proteomes" id="UP000054886">
    <property type="component" value="Unassembled WGS sequence"/>
</dbReference>
<dbReference type="OrthoDB" id="5598057at2759"/>
<proteinExistence type="predicted"/>
<dbReference type="Gene3D" id="1.20.1270.60">
    <property type="entry name" value="Arfaptin homology (AH) domain/BAR domain"/>
    <property type="match status" value="1"/>
</dbReference>
<organism evidence="6 7">
    <name type="scientific">Candida glabrata</name>
    <name type="common">Yeast</name>
    <name type="synonym">Torulopsis glabrata</name>
    <dbReference type="NCBI Taxonomy" id="5478"/>
    <lineage>
        <taxon>Eukaryota</taxon>
        <taxon>Fungi</taxon>
        <taxon>Dikarya</taxon>
        <taxon>Ascomycota</taxon>
        <taxon>Saccharomycotina</taxon>
        <taxon>Saccharomycetes</taxon>
        <taxon>Saccharomycetales</taxon>
        <taxon>Saccharomycetaceae</taxon>
        <taxon>Nakaseomyces</taxon>
    </lineage>
</organism>
<protein>
    <submittedName>
        <fullName evidence="6">Regulator of the glycerol channel 1</fullName>
    </submittedName>
</protein>
<feature type="compositionally biased region" description="Low complexity" evidence="3">
    <location>
        <begin position="829"/>
        <end position="841"/>
    </location>
</feature>